<dbReference type="EMBL" id="VLTN01000066">
    <property type="protein sequence ID" value="KAA0147473.1"/>
    <property type="molecule type" value="Genomic_DNA"/>
</dbReference>
<dbReference type="InterPro" id="IPR020846">
    <property type="entry name" value="MFS_dom"/>
</dbReference>
<dbReference type="Proteomes" id="UP000323011">
    <property type="component" value="Unassembled WGS sequence"/>
</dbReference>
<evidence type="ECO:0000259" key="6">
    <source>
        <dbReference type="PROSITE" id="PS50850"/>
    </source>
</evidence>
<dbReference type="InterPro" id="IPR036259">
    <property type="entry name" value="MFS_trans_sf"/>
</dbReference>
<evidence type="ECO:0000256" key="3">
    <source>
        <dbReference type="ARBA" id="ARBA00022989"/>
    </source>
</evidence>
<dbReference type="PANTHER" id="PTHR24002">
    <property type="entry name" value="SOLUTE CARRIER FAMILY 22 MEMBER 18"/>
    <property type="match status" value="1"/>
</dbReference>
<dbReference type="GO" id="GO:0005635">
    <property type="term" value="C:nuclear envelope"/>
    <property type="evidence" value="ECO:0007669"/>
    <property type="project" value="TreeGrafter"/>
</dbReference>
<sequence length="430" mass="44187">MCSPGIVLIFVNIALYAFCFQMQTPVQPKLLRELGVDESALGQMQAVFGVFQTLGTLLSGTLMDMYGTRGLLVLNFVSSAVCYGMYYVAPDAWWLYAAQVPTLLQHGMLASRTYLSVHANSDQQRETLLGMTRFAYGAGMMVGPALGGWLADSVDLRAPAGLAAVGSLVSCASVVLLDDGTPPGSATRTEAAPSADAKPPLSVASVLGQMRSAAAKAWAVPALRGVLFIRFVGMLAASLAYRALPIVAKSQFGMEATGLGAFMSFSAAVGAATQVAVVGGLPAMRSAARRAKAEGKPAPFWALSDTSVVLAGLVIVFGGFLLLGAATETAQLYVAVAVMVLGPVLVDVILSGRIASLATDKGFANSVDMAGGSVLRSIAAPYLSAWLVSTFGFASVGHSAAVLVAVAVAAVLSGAVALESPEPAERPKEA</sequence>
<feature type="transmembrane region" description="Helical" evidence="5">
    <location>
        <begin position="373"/>
        <end position="394"/>
    </location>
</feature>
<dbReference type="OMA" id="ATHINIF"/>
<evidence type="ECO:0000313" key="8">
    <source>
        <dbReference type="Proteomes" id="UP000323011"/>
    </source>
</evidence>
<dbReference type="InterPro" id="IPR011701">
    <property type="entry name" value="MFS"/>
</dbReference>
<name>A0A5A8C3A2_CAFRO</name>
<feature type="transmembrane region" description="Helical" evidence="5">
    <location>
        <begin position="70"/>
        <end position="88"/>
    </location>
</feature>
<feature type="transmembrane region" description="Helical" evidence="5">
    <location>
        <begin position="332"/>
        <end position="352"/>
    </location>
</feature>
<evidence type="ECO:0000256" key="1">
    <source>
        <dbReference type="ARBA" id="ARBA00004141"/>
    </source>
</evidence>
<feature type="transmembrane region" description="Helical" evidence="5">
    <location>
        <begin position="127"/>
        <end position="150"/>
    </location>
</feature>
<keyword evidence="8" id="KW-1185">Reference proteome</keyword>
<dbReference type="PANTHER" id="PTHR24002:SF3">
    <property type="entry name" value="SOLUTE CARRIER FAMILY 22 MEMBER 18"/>
    <property type="match status" value="1"/>
</dbReference>
<dbReference type="GO" id="GO:0016020">
    <property type="term" value="C:membrane"/>
    <property type="evidence" value="ECO:0007669"/>
    <property type="project" value="UniProtKB-SubCell"/>
</dbReference>
<feature type="transmembrane region" description="Helical" evidence="5">
    <location>
        <begin position="44"/>
        <end position="63"/>
    </location>
</feature>
<gene>
    <name evidence="7" type="ORF">FNF29_07319</name>
</gene>
<organism evidence="7 8">
    <name type="scientific">Cafeteria roenbergensis</name>
    <name type="common">Marine flagellate</name>
    <dbReference type="NCBI Taxonomy" id="33653"/>
    <lineage>
        <taxon>Eukaryota</taxon>
        <taxon>Sar</taxon>
        <taxon>Stramenopiles</taxon>
        <taxon>Bigyra</taxon>
        <taxon>Opalozoa</taxon>
        <taxon>Bicosoecida</taxon>
        <taxon>Cafeteriaceae</taxon>
        <taxon>Cafeteria</taxon>
    </lineage>
</organism>
<dbReference type="InterPro" id="IPR001958">
    <property type="entry name" value="Tet-R_TetA/multi-R_MdtG-like"/>
</dbReference>
<dbReference type="AlphaFoldDB" id="A0A5A8C3A2"/>
<keyword evidence="3 5" id="KW-1133">Transmembrane helix</keyword>
<evidence type="ECO:0000256" key="2">
    <source>
        <dbReference type="ARBA" id="ARBA00022692"/>
    </source>
</evidence>
<evidence type="ECO:0000256" key="5">
    <source>
        <dbReference type="SAM" id="Phobius"/>
    </source>
</evidence>
<proteinExistence type="predicted"/>
<dbReference type="PRINTS" id="PR01035">
    <property type="entry name" value="TCRTETA"/>
</dbReference>
<feature type="transmembrane region" description="Helical" evidence="5">
    <location>
        <begin position="7"/>
        <end position="24"/>
    </location>
</feature>
<dbReference type="PROSITE" id="PS50850">
    <property type="entry name" value="MFS"/>
    <property type="match status" value="1"/>
</dbReference>
<feature type="transmembrane region" description="Helical" evidence="5">
    <location>
        <begin position="218"/>
        <end position="241"/>
    </location>
</feature>
<keyword evidence="2 5" id="KW-0812">Transmembrane</keyword>
<dbReference type="GO" id="GO:0022857">
    <property type="term" value="F:transmembrane transporter activity"/>
    <property type="evidence" value="ECO:0007669"/>
    <property type="project" value="InterPro"/>
</dbReference>
<comment type="subcellular location">
    <subcellularLocation>
        <location evidence="1">Membrane</location>
        <topology evidence="1">Multi-pass membrane protein</topology>
    </subcellularLocation>
</comment>
<dbReference type="SUPFAM" id="SSF103473">
    <property type="entry name" value="MFS general substrate transporter"/>
    <property type="match status" value="1"/>
</dbReference>
<feature type="transmembrane region" description="Helical" evidence="5">
    <location>
        <begin position="400"/>
        <end position="418"/>
    </location>
</feature>
<feature type="domain" description="Major facilitator superfamily (MFS) profile" evidence="6">
    <location>
        <begin position="1"/>
        <end position="422"/>
    </location>
</feature>
<feature type="transmembrane region" description="Helical" evidence="5">
    <location>
        <begin position="156"/>
        <end position="177"/>
    </location>
</feature>
<protein>
    <recommendedName>
        <fullName evidence="6">Major facilitator superfamily (MFS) profile domain-containing protein</fullName>
    </recommendedName>
</protein>
<evidence type="ECO:0000256" key="4">
    <source>
        <dbReference type="ARBA" id="ARBA00023136"/>
    </source>
</evidence>
<evidence type="ECO:0000313" key="7">
    <source>
        <dbReference type="EMBL" id="KAA0147473.1"/>
    </source>
</evidence>
<keyword evidence="4 5" id="KW-0472">Membrane</keyword>
<dbReference type="Gene3D" id="1.20.1250.20">
    <property type="entry name" value="MFS general substrate transporter like domains"/>
    <property type="match status" value="1"/>
</dbReference>
<dbReference type="Pfam" id="PF07690">
    <property type="entry name" value="MFS_1"/>
    <property type="match status" value="1"/>
</dbReference>
<accession>A0A5A8C3A2</accession>
<feature type="transmembrane region" description="Helical" evidence="5">
    <location>
        <begin position="302"/>
        <end position="326"/>
    </location>
</feature>
<reference evidence="7 8" key="1">
    <citation type="submission" date="2019-07" db="EMBL/GenBank/DDBJ databases">
        <title>Genomes of Cafeteria roenbergensis.</title>
        <authorList>
            <person name="Fischer M.G."/>
            <person name="Hackl T."/>
            <person name="Roman M."/>
        </authorList>
    </citation>
    <scope>NUCLEOTIDE SEQUENCE [LARGE SCALE GENOMIC DNA]</scope>
    <source>
        <strain evidence="7 8">BVI</strain>
    </source>
</reference>
<comment type="caution">
    <text evidence="7">The sequence shown here is derived from an EMBL/GenBank/DDBJ whole genome shotgun (WGS) entry which is preliminary data.</text>
</comment>
<feature type="transmembrane region" description="Helical" evidence="5">
    <location>
        <begin position="261"/>
        <end position="281"/>
    </location>
</feature>